<evidence type="ECO:0000256" key="1">
    <source>
        <dbReference type="SAM" id="Phobius"/>
    </source>
</evidence>
<accession>A0A125W553</accession>
<proteinExistence type="predicted"/>
<dbReference type="EMBL" id="AEBR01000063">
    <property type="protein sequence ID" value="EFM82465.1"/>
    <property type="molecule type" value="Genomic_DNA"/>
</dbReference>
<keyword evidence="1" id="KW-0472">Membrane</keyword>
<name>A0A125W553_ENTFL</name>
<gene>
    <name evidence="2" type="ORF">HMPREF9498_01880</name>
</gene>
<dbReference type="AlphaFoldDB" id="A0A125W553"/>
<reference evidence="2 3" key="1">
    <citation type="submission" date="2010-07" db="EMBL/GenBank/DDBJ databases">
        <authorList>
            <person name="Sid Ahmed O."/>
        </authorList>
    </citation>
    <scope>NUCLEOTIDE SEQUENCE [LARGE SCALE GENOMIC DNA]</scope>
    <source>
        <strain evidence="2 3">TX4248</strain>
    </source>
</reference>
<evidence type="ECO:0000313" key="3">
    <source>
        <dbReference type="Proteomes" id="UP000004846"/>
    </source>
</evidence>
<feature type="transmembrane region" description="Helical" evidence="1">
    <location>
        <begin position="39"/>
        <end position="60"/>
    </location>
</feature>
<evidence type="ECO:0000313" key="2">
    <source>
        <dbReference type="EMBL" id="EFM82465.1"/>
    </source>
</evidence>
<dbReference type="RefSeq" id="WP_002384921.1">
    <property type="nucleotide sequence ID" value="NZ_GL454461.1"/>
</dbReference>
<protein>
    <submittedName>
        <fullName evidence="2">Uncharacterized protein</fullName>
    </submittedName>
</protein>
<dbReference type="Proteomes" id="UP000004846">
    <property type="component" value="Unassembled WGS sequence"/>
</dbReference>
<comment type="caution">
    <text evidence="2">The sequence shown here is derived from an EMBL/GenBank/DDBJ whole genome shotgun (WGS) entry which is preliminary data.</text>
</comment>
<keyword evidence="1" id="KW-1133">Transmembrane helix</keyword>
<dbReference type="HOGENOM" id="CLU_207079_0_0_9"/>
<keyword evidence="1" id="KW-0812">Transmembrane</keyword>
<sequence>MKESKIKTCKYPNCNKEVPSDKSLFCMEHSRSLKEKRNLVGTALGSVAILGVTTLANSIIKKKI</sequence>
<organism evidence="2 3">
    <name type="scientific">Enterococcus faecalis TX4248</name>
    <dbReference type="NCBI Taxonomy" id="749495"/>
    <lineage>
        <taxon>Bacteria</taxon>
        <taxon>Bacillati</taxon>
        <taxon>Bacillota</taxon>
        <taxon>Bacilli</taxon>
        <taxon>Lactobacillales</taxon>
        <taxon>Enterococcaceae</taxon>
        <taxon>Enterococcus</taxon>
    </lineage>
</organism>